<keyword evidence="2" id="KW-1185">Reference proteome</keyword>
<comment type="caution">
    <text evidence="1">The sequence shown here is derived from an EMBL/GenBank/DDBJ whole genome shotgun (WGS) entry which is preliminary data.</text>
</comment>
<evidence type="ECO:0000313" key="1">
    <source>
        <dbReference type="EMBL" id="TDF74180.1"/>
    </source>
</evidence>
<proteinExistence type="predicted"/>
<dbReference type="EMBL" id="SMOG01000002">
    <property type="protein sequence ID" value="TDF74180.1"/>
    <property type="molecule type" value="Genomic_DNA"/>
</dbReference>
<evidence type="ECO:0000313" key="2">
    <source>
        <dbReference type="Proteomes" id="UP000294588"/>
    </source>
</evidence>
<dbReference type="Proteomes" id="UP000294588">
    <property type="component" value="Unassembled WGS sequence"/>
</dbReference>
<accession>A0AC61QKH8</accession>
<reference evidence="1" key="1">
    <citation type="submission" date="2019-03" db="EMBL/GenBank/DDBJ databases">
        <title>Candidatus Syntrophosphaera thermopropionivorans: a novel player in syntrophic propionate oxidation during anaerobic digestion.</title>
        <authorList>
            <person name="Dyksma S."/>
        </authorList>
    </citation>
    <scope>NUCLEOTIDE SEQUENCE</scope>
    <source>
        <strain evidence="1">W5</strain>
    </source>
</reference>
<protein>
    <submittedName>
        <fullName evidence="1">M20/M25/M40 family metallo-hydrolase</fullName>
    </submittedName>
</protein>
<gene>
    <name evidence="1" type="ORF">E0946_01775</name>
</gene>
<sequence length="965" mass="109272">MKKWVIFLATLLLASSLMALPSILAIPVQQIMNRYTSLSTYEAMHQLSQQGVQILHYDSEYAIIIESDKAKDFPGALKIGDISILPNLYLVSKIPEESFSLPSSVGTILLNLRSAYLIQSSLDEIILRETIKHPFTHLGPEPIIFSDIKLLPEKRETFRTDIAQIISLVDADSILYNIQCLQDFQTRFALADNRFQVAEWIKNRFISFGINDVQLQSFLWNDTDQYNVVATIPGSLYPEQYIIIGGHHDSITYGPSENPFVFAPGADDNASGSGGTLEIARVIMQSGYQPRCSIRFVTFAAEEFGLWGSKYYALTARNNNENIRLMINHDMISNNNDPSFFRVILNPYDGSENYTNYALQLIEQYTDLQVYYNYSVNPSNSDSYSFWQKGYNVLYFSEFDFSPYYHTINDLTQHINSDYCAEVIKASTASAVRFSEIPIAPINLVVRDTGNGSSLLVTWESPYEPVLDHYNLYYSTVLGQWNEPISTTQTSYRLENLTEGQMYYVGVSSVDFNGLESFIIVATGTPNLIPLTPENLKVEPIFRAVSLSWNENLELDLAGYNLYRSQTEGELGIQIGGLLTQNSFLDRDVIGSENYYYYRLCAIDQDGNRSEFTSAIKTRPVTLNKGILIVDETENMSGNNPFQPSDEQTDIFYADIMQNFETHQLDLNELSKTLTLADIGIYSSILWYGNDLASMDYPYFIQDDLKKYIDYGGNLFFSVYHPTLAFALNSSYPNYFNSDTFIYQNIGISESDYSNTARFKYAIPCFEDFPSLEVDPEKTISSFNGHIYQVESIEPSPYAKAIYLYGSDYDSETPQGSLNGSTVGIYNPNQNGKVIVLSFPLYNMNKTGAQSLLEYSFHDCFNEPGISTNLTGDNKILIFANYPNPFGEKTSFRIEWLNADQPVKVEVYNLRGQLVKTIYKGYSPNSLIYEWDGTDDNGKTVSSGIYSIKASQGKKNSIRKVIMIK</sequence>
<organism evidence="1 2">
    <name type="scientific">Candidatus Syntrophosphaera thermopropionivorans</name>
    <dbReference type="NCBI Taxonomy" id="2593015"/>
    <lineage>
        <taxon>Bacteria</taxon>
        <taxon>Pseudomonadati</taxon>
        <taxon>Candidatus Cloacimonadota</taxon>
        <taxon>Candidatus Cloacimonadia</taxon>
        <taxon>Candidatus Cloacimonadales</taxon>
        <taxon>Candidatus Cloacimonadaceae</taxon>
        <taxon>Candidatus Syntrophosphaera</taxon>
    </lineage>
</organism>
<name>A0AC61QKH8_9BACT</name>